<organism evidence="11 12">
    <name type="scientific">Thioclava arctica</name>
    <dbReference type="NCBI Taxonomy" id="3238301"/>
    <lineage>
        <taxon>Bacteria</taxon>
        <taxon>Pseudomonadati</taxon>
        <taxon>Pseudomonadota</taxon>
        <taxon>Alphaproteobacteria</taxon>
        <taxon>Rhodobacterales</taxon>
        <taxon>Paracoccaceae</taxon>
        <taxon>Thioclava</taxon>
    </lineage>
</organism>
<evidence type="ECO:0000256" key="3">
    <source>
        <dbReference type="ARBA" id="ARBA00022679"/>
    </source>
</evidence>
<evidence type="ECO:0000256" key="5">
    <source>
        <dbReference type="ARBA" id="ARBA00023315"/>
    </source>
</evidence>
<reference evidence="11 12" key="1">
    <citation type="journal article" date="2011" name="Int. J. Syst. Evol. Microbiol.">
        <title>Zhongshania antarctica gen. nov., sp. nov. and Zhongshania guokunii sp. nov., gammaproteobacteria respectively isolated from coastal attached (fast) ice and surface seawater of the Antarctic.</title>
        <authorList>
            <person name="Li H.J."/>
            <person name="Zhang X.Y."/>
            <person name="Chen C.X."/>
            <person name="Zhang Y.J."/>
            <person name="Gao Z.M."/>
            <person name="Yu Y."/>
            <person name="Chen X.L."/>
            <person name="Chen B."/>
            <person name="Zhang Y.Z."/>
        </authorList>
    </citation>
    <scope>NUCLEOTIDE SEQUENCE [LARGE SCALE GENOMIC DNA]</scope>
    <source>
        <strain evidence="11 12">15-R06ZXC-3</strain>
    </source>
</reference>
<evidence type="ECO:0000256" key="7">
    <source>
        <dbReference type="ARBA" id="ARBA00039058"/>
    </source>
</evidence>
<accession>A0ABV3TNQ0</accession>
<comment type="caution">
    <text evidence="11">The sequence shown here is derived from an EMBL/GenBank/DDBJ whole genome shotgun (WGS) entry which is preliminary data.</text>
</comment>
<evidence type="ECO:0000313" key="12">
    <source>
        <dbReference type="Proteomes" id="UP001557465"/>
    </source>
</evidence>
<comment type="similarity">
    <text evidence="6">Belongs to the acetyltransferase family. OlsB subfamily.</text>
</comment>
<keyword evidence="4" id="KW-0443">Lipid metabolism</keyword>
<dbReference type="RefSeq" id="WP_368392175.1">
    <property type="nucleotide sequence ID" value="NZ_JBFRYC010000006.1"/>
</dbReference>
<dbReference type="SUPFAM" id="SSF55729">
    <property type="entry name" value="Acyl-CoA N-acyltransferases (Nat)"/>
    <property type="match status" value="1"/>
</dbReference>
<dbReference type="Pfam" id="PF13444">
    <property type="entry name" value="Acetyltransf_5"/>
    <property type="match status" value="1"/>
</dbReference>
<evidence type="ECO:0000256" key="4">
    <source>
        <dbReference type="ARBA" id="ARBA00023098"/>
    </source>
</evidence>
<dbReference type="Proteomes" id="UP001557465">
    <property type="component" value="Unassembled WGS sequence"/>
</dbReference>
<protein>
    <recommendedName>
        <fullName evidence="8">L-ornithine N(alpha)-acyltransferase</fullName>
        <ecNumber evidence="7">2.3.2.30</ecNumber>
    </recommendedName>
</protein>
<gene>
    <name evidence="11" type="ORF">AB4874_12155</name>
</gene>
<evidence type="ECO:0000256" key="10">
    <source>
        <dbReference type="ARBA" id="ARBA00047785"/>
    </source>
</evidence>
<dbReference type="PANTHER" id="PTHR37323">
    <property type="entry name" value="GCN5-RELATED N-ACETYLTRANSFERASE"/>
    <property type="match status" value="1"/>
</dbReference>
<keyword evidence="3" id="KW-0808">Transferase</keyword>
<evidence type="ECO:0000256" key="9">
    <source>
        <dbReference type="ARBA" id="ARBA00045724"/>
    </source>
</evidence>
<evidence type="ECO:0000256" key="2">
    <source>
        <dbReference type="ARBA" id="ARBA00022516"/>
    </source>
</evidence>
<evidence type="ECO:0000256" key="1">
    <source>
        <dbReference type="ARBA" id="ARBA00005189"/>
    </source>
</evidence>
<dbReference type="EC" id="2.3.2.30" evidence="7"/>
<comment type="catalytic activity">
    <reaction evidence="10">
        <text>a (3R)-hydroxyacyl-[ACP] + L-ornithine = a lyso-ornithine lipid + holo-[ACP] + H(+)</text>
        <dbReference type="Rhea" id="RHEA:20633"/>
        <dbReference type="Rhea" id="RHEA-COMP:9685"/>
        <dbReference type="Rhea" id="RHEA-COMP:9945"/>
        <dbReference type="ChEBI" id="CHEBI:15378"/>
        <dbReference type="ChEBI" id="CHEBI:46911"/>
        <dbReference type="ChEBI" id="CHEBI:64479"/>
        <dbReference type="ChEBI" id="CHEBI:78827"/>
        <dbReference type="ChEBI" id="CHEBI:138482"/>
        <dbReference type="EC" id="2.3.2.30"/>
    </reaction>
    <physiologicalReaction direction="left-to-right" evidence="10">
        <dbReference type="Rhea" id="RHEA:20634"/>
    </physiologicalReaction>
</comment>
<dbReference type="EMBL" id="JBFRYC010000006">
    <property type="protein sequence ID" value="MEX1662394.1"/>
    <property type="molecule type" value="Genomic_DNA"/>
</dbReference>
<keyword evidence="12" id="KW-1185">Reference proteome</keyword>
<keyword evidence="2" id="KW-0444">Lipid biosynthesis</keyword>
<name>A0ABV3TNQ0_9RHOB</name>
<keyword evidence="5" id="KW-0012">Acyltransferase</keyword>
<dbReference type="PANTHER" id="PTHR37323:SF1">
    <property type="entry name" value="L-ORNITHINE N(ALPHA)-ACYLTRANSFERASE"/>
    <property type="match status" value="1"/>
</dbReference>
<evidence type="ECO:0000313" key="11">
    <source>
        <dbReference type="EMBL" id="MEX1662394.1"/>
    </source>
</evidence>
<sequence>MDLSFSKGTLRVRRAQTAADLDALQALRAQVFRAGRCDQDRFDARASHVMIEDASGTLLAGFRLLLLEDVAALQDCYTAQSYDVTPLAQLGMPMLELGRFCVCPGLRDPDVLRLGWAAITRLAEARGVRLLFGCTSFPGADWHAHHAAFAHLARHAVGPVALRPLPKAPARIALSAAPPAQTGPQDGPVALPPLLRSYLGMGGWTSDHAVIDHDLQTCHVFTALEPAKIPPPRLKALRNLLM</sequence>
<comment type="function">
    <text evidence="9">Catalyzes the first step in the biosynthesis of ornithine lipids, which are phosphorus-free membrane lipids. Catalyzes the 3-hydroxyacyl-acyl carrier protein-dependent acylation of ornithine to form lyso-ornithine lipid (LOL).</text>
</comment>
<dbReference type="Gene3D" id="3.40.630.30">
    <property type="match status" value="1"/>
</dbReference>
<dbReference type="InterPro" id="IPR016181">
    <property type="entry name" value="Acyl_CoA_acyltransferase"/>
</dbReference>
<evidence type="ECO:0000256" key="6">
    <source>
        <dbReference type="ARBA" id="ARBA00038095"/>
    </source>
</evidence>
<dbReference type="InterPro" id="IPR052351">
    <property type="entry name" value="Ornithine_N-alpha-AT"/>
</dbReference>
<proteinExistence type="inferred from homology"/>
<evidence type="ECO:0000256" key="8">
    <source>
        <dbReference type="ARBA" id="ARBA00039866"/>
    </source>
</evidence>
<comment type="pathway">
    <text evidence="1">Lipid metabolism.</text>
</comment>